<proteinExistence type="inferred from homology"/>
<evidence type="ECO:0000256" key="2">
    <source>
        <dbReference type="PROSITE-ProRule" id="PRU10007"/>
    </source>
</evidence>
<dbReference type="PROSITE" id="PS00070">
    <property type="entry name" value="ALDEHYDE_DEHYDR_CYS"/>
    <property type="match status" value="1"/>
</dbReference>
<dbReference type="NCBIfam" id="NF010000">
    <property type="entry name" value="PRK13473.1"/>
    <property type="match status" value="1"/>
</dbReference>
<evidence type="ECO:0000256" key="1">
    <source>
        <dbReference type="ARBA" id="ARBA00023002"/>
    </source>
</evidence>
<dbReference type="GO" id="GO:0016620">
    <property type="term" value="F:oxidoreductase activity, acting on the aldehyde or oxo group of donors, NAD or NADP as acceptor"/>
    <property type="evidence" value="ECO:0007669"/>
    <property type="project" value="InterPro"/>
</dbReference>
<dbReference type="Pfam" id="PF00171">
    <property type="entry name" value="Aldedh"/>
    <property type="match status" value="1"/>
</dbReference>
<dbReference type="InterPro" id="IPR029510">
    <property type="entry name" value="Ald_DH_CS_GLU"/>
</dbReference>
<dbReference type="EMBL" id="BOQP01000017">
    <property type="protein sequence ID" value="GIM73634.1"/>
    <property type="molecule type" value="Genomic_DNA"/>
</dbReference>
<evidence type="ECO:0000313" key="5">
    <source>
        <dbReference type="EMBL" id="GIM73634.1"/>
    </source>
</evidence>
<keyword evidence="1 3" id="KW-0560">Oxidoreductase</keyword>
<accession>A0A919SKY8</accession>
<dbReference type="RefSeq" id="WP_212998389.1">
    <property type="nucleotide sequence ID" value="NZ_BAAATW010000012.1"/>
</dbReference>
<reference evidence="5" key="1">
    <citation type="submission" date="2021-03" db="EMBL/GenBank/DDBJ databases">
        <title>Whole genome shotgun sequence of Actinoplanes consettensis NBRC 14913.</title>
        <authorList>
            <person name="Komaki H."/>
            <person name="Tamura T."/>
        </authorList>
    </citation>
    <scope>NUCLEOTIDE SEQUENCE</scope>
    <source>
        <strain evidence="5">NBRC 14913</strain>
    </source>
</reference>
<dbReference type="InterPro" id="IPR016160">
    <property type="entry name" value="Ald_DH_CS_CYS"/>
</dbReference>
<dbReference type="PROSITE" id="PS00687">
    <property type="entry name" value="ALDEHYDE_DEHYDR_GLU"/>
    <property type="match status" value="1"/>
</dbReference>
<dbReference type="SUPFAM" id="SSF53720">
    <property type="entry name" value="ALDH-like"/>
    <property type="match status" value="1"/>
</dbReference>
<feature type="domain" description="Aldehyde dehydrogenase" evidence="4">
    <location>
        <begin position="23"/>
        <end position="472"/>
    </location>
</feature>
<dbReference type="Gene3D" id="3.40.605.10">
    <property type="entry name" value="Aldehyde Dehydrogenase, Chain A, domain 1"/>
    <property type="match status" value="1"/>
</dbReference>
<dbReference type="FunFam" id="3.40.605.10:FF:000001">
    <property type="entry name" value="Aldehyde dehydrogenase 1"/>
    <property type="match status" value="1"/>
</dbReference>
<dbReference type="PANTHER" id="PTHR11699">
    <property type="entry name" value="ALDEHYDE DEHYDROGENASE-RELATED"/>
    <property type="match status" value="1"/>
</dbReference>
<comment type="similarity">
    <text evidence="3">Belongs to the aldehyde dehydrogenase family.</text>
</comment>
<evidence type="ECO:0000259" key="4">
    <source>
        <dbReference type="Pfam" id="PF00171"/>
    </source>
</evidence>
<evidence type="ECO:0000313" key="6">
    <source>
        <dbReference type="Proteomes" id="UP000680865"/>
    </source>
</evidence>
<evidence type="ECO:0000256" key="3">
    <source>
        <dbReference type="RuleBase" id="RU003345"/>
    </source>
</evidence>
<name>A0A919SKY8_9ACTN</name>
<dbReference type="InterPro" id="IPR015590">
    <property type="entry name" value="Aldehyde_DH_dom"/>
</dbReference>
<dbReference type="InterPro" id="IPR015657">
    <property type="entry name" value="Aminobutyraldehyde_DH"/>
</dbReference>
<gene>
    <name evidence="5" type="ORF">Aco04nite_36300</name>
</gene>
<dbReference type="InterPro" id="IPR016162">
    <property type="entry name" value="Ald_DH_N"/>
</dbReference>
<dbReference type="InterPro" id="IPR016161">
    <property type="entry name" value="Ald_DH/histidinol_DH"/>
</dbReference>
<dbReference type="AlphaFoldDB" id="A0A919SKY8"/>
<dbReference type="Proteomes" id="UP000680865">
    <property type="component" value="Unassembled WGS sequence"/>
</dbReference>
<comment type="caution">
    <text evidence="5">The sequence shown here is derived from an EMBL/GenBank/DDBJ whole genome shotgun (WGS) entry which is preliminary data.</text>
</comment>
<feature type="active site" evidence="2">
    <location>
        <position position="250"/>
    </location>
</feature>
<protein>
    <submittedName>
        <fullName evidence="5">Gamma-aminobutyraldehyde dehydrogenase</fullName>
    </submittedName>
</protein>
<dbReference type="CDD" id="cd07092">
    <property type="entry name" value="ALDH_ABALDH-YdcW"/>
    <property type="match status" value="1"/>
</dbReference>
<dbReference type="Gene3D" id="3.40.309.10">
    <property type="entry name" value="Aldehyde Dehydrogenase, Chain A, domain 2"/>
    <property type="match status" value="1"/>
</dbReference>
<dbReference type="InterPro" id="IPR016163">
    <property type="entry name" value="Ald_DH_C"/>
</dbReference>
<sequence>MTTKTVLHNFVGGQAVAPVEGRYADLVDPSTGEVFASAPVSGNEDVDRAMKAAATAFETWRDTTPAERQLALLKFADAIEARAGELVAAESQNTGKPLGLTASEELPPAIDQIRFFAGAARLLEGRSAGQYLAGYESYVRREPVGVCAQVTPWNYPLMMAVWKIAPALAAGNTVVLKPSDTTPVTSVLLAEIAAEFFPAGVFNVVTGDRDTGRALVEHRTPQMVSITGSVRAGMEVAGSAAADLKRTHLELGGKAPVVVFDDADVAAAAAGIAEAGYFNAGQDCTAATRVLAGPGVYEDFVAALAEQARGTRTGAPGDEDVLYGPLNNARQLERVSGFLDRLPGHATVEAGGARQGERGYFYTPTVVAGLRQGDELVQDEVFGPVITVQRFTDEDEAVAWANGVEYGLASSVWTKDHGRAMRMTRRLDFGCVWVNCHIPLVAEMPHGGFKHSGHGKDLSVYGLEDYTRIKHVMHYTGE</sequence>
<keyword evidence="6" id="KW-1185">Reference proteome</keyword>
<organism evidence="5 6">
    <name type="scientific">Winogradskya consettensis</name>
    <dbReference type="NCBI Taxonomy" id="113560"/>
    <lineage>
        <taxon>Bacteria</taxon>
        <taxon>Bacillati</taxon>
        <taxon>Actinomycetota</taxon>
        <taxon>Actinomycetes</taxon>
        <taxon>Micromonosporales</taxon>
        <taxon>Micromonosporaceae</taxon>
        <taxon>Winogradskya</taxon>
    </lineage>
</organism>